<accession>A0A835AY59</accession>
<dbReference type="AlphaFoldDB" id="A0A835AY59"/>
<feature type="region of interest" description="Disordered" evidence="1">
    <location>
        <begin position="1"/>
        <end position="32"/>
    </location>
</feature>
<dbReference type="Proteomes" id="UP000636709">
    <property type="component" value="Unassembled WGS sequence"/>
</dbReference>
<evidence type="ECO:0000256" key="1">
    <source>
        <dbReference type="SAM" id="MobiDB-lite"/>
    </source>
</evidence>
<protein>
    <recommendedName>
        <fullName evidence="4">F-box domain-containing protein</fullName>
    </recommendedName>
</protein>
<evidence type="ECO:0000313" key="3">
    <source>
        <dbReference type="Proteomes" id="UP000636709"/>
    </source>
</evidence>
<feature type="compositionally biased region" description="Basic residues" evidence="1">
    <location>
        <begin position="13"/>
        <end position="23"/>
    </location>
</feature>
<name>A0A835AY59_9POAL</name>
<dbReference type="SUPFAM" id="SSF81383">
    <property type="entry name" value="F-box domain"/>
    <property type="match status" value="1"/>
</dbReference>
<feature type="compositionally biased region" description="Polar residues" evidence="1">
    <location>
        <begin position="424"/>
        <end position="433"/>
    </location>
</feature>
<dbReference type="PANTHER" id="PTHR33207">
    <property type="entry name" value="F-BOX DOMAIN CONTAINING PROTEIN-RELATED"/>
    <property type="match status" value="1"/>
</dbReference>
<organism evidence="2 3">
    <name type="scientific">Digitaria exilis</name>
    <dbReference type="NCBI Taxonomy" id="1010633"/>
    <lineage>
        <taxon>Eukaryota</taxon>
        <taxon>Viridiplantae</taxon>
        <taxon>Streptophyta</taxon>
        <taxon>Embryophyta</taxon>
        <taxon>Tracheophyta</taxon>
        <taxon>Spermatophyta</taxon>
        <taxon>Magnoliopsida</taxon>
        <taxon>Liliopsida</taxon>
        <taxon>Poales</taxon>
        <taxon>Poaceae</taxon>
        <taxon>PACMAD clade</taxon>
        <taxon>Panicoideae</taxon>
        <taxon>Panicodae</taxon>
        <taxon>Paniceae</taxon>
        <taxon>Anthephorinae</taxon>
        <taxon>Digitaria</taxon>
    </lineage>
</organism>
<dbReference type="EMBL" id="JACEFO010002232">
    <property type="protein sequence ID" value="KAF8671885.1"/>
    <property type="molecule type" value="Genomic_DNA"/>
</dbReference>
<feature type="compositionally biased region" description="Low complexity" evidence="1">
    <location>
        <begin position="496"/>
        <end position="512"/>
    </location>
</feature>
<feature type="compositionally biased region" description="Low complexity" evidence="1">
    <location>
        <begin position="460"/>
        <end position="480"/>
    </location>
</feature>
<feature type="region of interest" description="Disordered" evidence="1">
    <location>
        <begin position="424"/>
        <end position="533"/>
    </location>
</feature>
<reference evidence="2" key="1">
    <citation type="submission" date="2020-07" db="EMBL/GenBank/DDBJ databases">
        <title>Genome sequence and genetic diversity analysis of an under-domesticated orphan crop, white fonio (Digitaria exilis).</title>
        <authorList>
            <person name="Bennetzen J.L."/>
            <person name="Chen S."/>
            <person name="Ma X."/>
            <person name="Wang X."/>
            <person name="Yssel A.E.J."/>
            <person name="Chaluvadi S.R."/>
            <person name="Johnson M."/>
            <person name="Gangashetty P."/>
            <person name="Hamidou F."/>
            <person name="Sanogo M.D."/>
            <person name="Zwaenepoel A."/>
            <person name="Wallace J."/>
            <person name="Van De Peer Y."/>
            <person name="Van Deynze A."/>
        </authorList>
    </citation>
    <scope>NUCLEOTIDE SEQUENCE</scope>
    <source>
        <tissue evidence="2">Leaves</tissue>
    </source>
</reference>
<sequence>MDARASSRATNERRRHRKNKKKAAAGAELPITGPTSIHDVHPDLLKLILLRLDSSLWIIRAASVCKLWRSTIAGGDFLRLSGDLHPPAIAGHYHLMTDPTAFVPSSSPAALRTGRFRSFGFLPPGKTRWEVVDSHGGLVLLRKPYSISMPDLIVCNPLTKLYQGILNPRGKYFRRAYLLDGDADGIVGVSMSNFRVFYMFVHHDEEPQACVFSMGSTTDVSAWVYGTGDLEFSQLDLPNQKEMSVRPKGPSSFRILHSSSGDGMAPKTTRIVHVDGYEIEVFRQGRSGGGWVLEHRLSEMANRRLPGAQALDWIERAVADGAGFVVLSVQRLGRNVLVTVDVETMKMELLTEEKYYGSTCPYTLPWPPLVQACAHGKGLFAMSQQIRLSEKACLPWARSSPRQTGRYMATPPPLARQPLLTASRCQAGQQPTPAASHPHQRRPQLAAAPGRQPPRYAASGRAGPTRPRQPARQPAAPGQAWPCACRARPHQPPVVPGQAAGQARPGQAAPGQSRPTPAPSRALEVRIAPHNAC</sequence>
<keyword evidence="3" id="KW-1185">Reference proteome</keyword>
<evidence type="ECO:0000313" key="2">
    <source>
        <dbReference type="EMBL" id="KAF8671885.1"/>
    </source>
</evidence>
<dbReference type="InterPro" id="IPR036047">
    <property type="entry name" value="F-box-like_dom_sf"/>
</dbReference>
<proteinExistence type="predicted"/>
<gene>
    <name evidence="2" type="ORF">HU200_049827</name>
</gene>
<evidence type="ECO:0008006" key="4">
    <source>
        <dbReference type="Google" id="ProtNLM"/>
    </source>
</evidence>
<comment type="caution">
    <text evidence="2">The sequence shown here is derived from an EMBL/GenBank/DDBJ whole genome shotgun (WGS) entry which is preliminary data.</text>
</comment>